<organism evidence="3 4">
    <name type="scientific">Corynebacterium macginleyi</name>
    <dbReference type="NCBI Taxonomy" id="38290"/>
    <lineage>
        <taxon>Bacteria</taxon>
        <taxon>Bacillati</taxon>
        <taxon>Actinomycetota</taxon>
        <taxon>Actinomycetes</taxon>
        <taxon>Mycobacteriales</taxon>
        <taxon>Corynebacteriaceae</taxon>
        <taxon>Corynebacterium</taxon>
    </lineage>
</organism>
<evidence type="ECO:0000313" key="5">
    <source>
        <dbReference type="Proteomes" id="UP001518680"/>
    </source>
</evidence>
<comment type="caution">
    <text evidence="3">The sequence shown here is derived from an EMBL/GenBank/DDBJ whole genome shotgun (WGS) entry which is preliminary data.</text>
</comment>
<keyword evidence="1" id="KW-1133">Transmembrane helix</keyword>
<keyword evidence="1" id="KW-0472">Membrane</keyword>
<feature type="transmembrane region" description="Helical" evidence="1">
    <location>
        <begin position="93"/>
        <end position="112"/>
    </location>
</feature>
<dbReference type="OrthoDB" id="9811974at2"/>
<reference evidence="3 4" key="1">
    <citation type="submission" date="2018-10" db="EMBL/GenBank/DDBJ databases">
        <title>Corynebacterium macginleyi genome sequencing and assembly of the type strain and two clinical samples.</title>
        <authorList>
            <person name="Bernier A.-M."/>
            <person name="Bernard K."/>
        </authorList>
    </citation>
    <scope>NUCLEOTIDE SEQUENCE [LARGE SCALE GENOMIC DNA]</scope>
    <source>
        <strain evidence="3 4">NML 120205</strain>
    </source>
</reference>
<dbReference type="RefSeq" id="WP_121911015.1">
    <property type="nucleotide sequence ID" value="NZ_CP068291.1"/>
</dbReference>
<proteinExistence type="predicted"/>
<evidence type="ECO:0000313" key="4">
    <source>
        <dbReference type="Proteomes" id="UP000270649"/>
    </source>
</evidence>
<feature type="transmembrane region" description="Helical" evidence="1">
    <location>
        <begin position="325"/>
        <end position="351"/>
    </location>
</feature>
<feature type="transmembrane region" description="Helical" evidence="1">
    <location>
        <begin position="46"/>
        <end position="63"/>
    </location>
</feature>
<keyword evidence="1" id="KW-0812">Transmembrane</keyword>
<gene>
    <name evidence="3" type="ORF">D9543_07620</name>
    <name evidence="2" type="ORF">GWO63_007070</name>
</gene>
<feature type="transmembrane region" description="Helical" evidence="1">
    <location>
        <begin position="119"/>
        <end position="138"/>
    </location>
</feature>
<dbReference type="Proteomes" id="UP000270649">
    <property type="component" value="Unassembled WGS sequence"/>
</dbReference>
<dbReference type="EMBL" id="JAACBX020000002">
    <property type="protein sequence ID" value="MBM0244028.1"/>
    <property type="molecule type" value="Genomic_DNA"/>
</dbReference>
<feature type="transmembrane region" description="Helical" evidence="1">
    <location>
        <begin position="268"/>
        <end position="289"/>
    </location>
</feature>
<dbReference type="Proteomes" id="UP001518680">
    <property type="component" value="Unassembled WGS sequence"/>
</dbReference>
<feature type="transmembrane region" description="Helical" evidence="1">
    <location>
        <begin position="202"/>
        <end position="222"/>
    </location>
</feature>
<evidence type="ECO:0008006" key="6">
    <source>
        <dbReference type="Google" id="ProtNLM"/>
    </source>
</evidence>
<feature type="transmembrane region" description="Helical" evidence="1">
    <location>
        <begin position="144"/>
        <end position="160"/>
    </location>
</feature>
<feature type="transmembrane region" description="Helical" evidence="1">
    <location>
        <begin position="70"/>
        <end position="87"/>
    </location>
</feature>
<reference evidence="2 5" key="2">
    <citation type="submission" date="2021-01" db="EMBL/GenBank/DDBJ databases">
        <title>Complete genome sequences of Corynebacterium macginleyi strains isolated from infectious keratitis.</title>
        <authorList>
            <person name="Sagerfors S."/>
            <person name="Poehlein A."/>
            <person name="Soderquist B."/>
            <person name="Bruggemann H."/>
        </authorList>
    </citation>
    <scope>NUCLEOTIDE SEQUENCE [LARGE SCALE GENOMIC DNA]</scope>
    <source>
        <strain evidence="2 5">12T220</strain>
    </source>
</reference>
<evidence type="ECO:0000313" key="3">
    <source>
        <dbReference type="EMBL" id="RMB59261.1"/>
    </source>
</evidence>
<accession>A0A3M0GSD5</accession>
<sequence>MINNRIAHRFFFLACAGLSLLVGLAAGASLLGVGFSPASSVASDHGPLLVFGFVGSAIGLERAVAVRTRWAWVGPIFHAAGFVGIVSGLPRQVPALCFAAGFIVLGFIYATIHRRQPALSIIVQATGVIGGVAAALLWAMTPTFSTAMPSCVLYVVATIIGERMELARITIAGAQADKRITLWVLGLAALSVVYILSPAVGYRAMGAALIGIAVATVRVDVAKNLVRSRGLPRYSAACMLAGYFWLALGGYFWLLYGESSGFAYDASVHAIFLGFVISMIFAHAPFIITSVIRRHLPYHPVLFLPVVVLHGGLALRILADVLSHTVAYQVGGVITIVAIVVFLVSGVTLTVKEAHRAH</sequence>
<dbReference type="GeneID" id="92746386"/>
<dbReference type="EMBL" id="REGC01000009">
    <property type="protein sequence ID" value="RMB59261.1"/>
    <property type="molecule type" value="Genomic_DNA"/>
</dbReference>
<evidence type="ECO:0000313" key="2">
    <source>
        <dbReference type="EMBL" id="MBM0244028.1"/>
    </source>
</evidence>
<name>A0A3M0GSD5_9CORY</name>
<protein>
    <recommendedName>
        <fullName evidence="6">NnrS family protein</fullName>
    </recommendedName>
</protein>
<dbReference type="AlphaFoldDB" id="A0A3M0GSD5"/>
<feature type="transmembrane region" description="Helical" evidence="1">
    <location>
        <begin position="180"/>
        <end position="196"/>
    </location>
</feature>
<feature type="transmembrane region" description="Helical" evidence="1">
    <location>
        <begin position="234"/>
        <end position="256"/>
    </location>
</feature>
<feature type="transmembrane region" description="Helical" evidence="1">
    <location>
        <begin position="301"/>
        <end position="319"/>
    </location>
</feature>
<keyword evidence="5" id="KW-1185">Reference proteome</keyword>
<evidence type="ECO:0000256" key="1">
    <source>
        <dbReference type="SAM" id="Phobius"/>
    </source>
</evidence>